<dbReference type="RefSeq" id="WP_303492436.1">
    <property type="nucleotide sequence ID" value="NZ_JAUOPB010000005.1"/>
</dbReference>
<reference evidence="3" key="1">
    <citation type="submission" date="2023-07" db="EMBL/GenBank/DDBJ databases">
        <title>Genome content predicts the carbon catabolic preferences of heterotrophic bacteria.</title>
        <authorList>
            <person name="Gralka M."/>
        </authorList>
    </citation>
    <scope>NUCLEOTIDE SEQUENCE</scope>
    <source>
        <strain evidence="3">I3M17_2</strain>
    </source>
</reference>
<feature type="transmembrane region" description="Helical" evidence="2">
    <location>
        <begin position="140"/>
        <end position="160"/>
    </location>
</feature>
<dbReference type="InterPro" id="IPR005625">
    <property type="entry name" value="PepSY-ass_TM"/>
</dbReference>
<evidence type="ECO:0000256" key="2">
    <source>
        <dbReference type="SAM" id="Phobius"/>
    </source>
</evidence>
<name>A0AAW7X7H7_9GAMM</name>
<feature type="transmembrane region" description="Helical" evidence="2">
    <location>
        <begin position="371"/>
        <end position="396"/>
    </location>
</feature>
<keyword evidence="2" id="KW-1133">Transmembrane helix</keyword>
<comment type="caution">
    <text evidence="3">The sequence shown here is derived from an EMBL/GenBank/DDBJ whole genome shotgun (WGS) entry which is preliminary data.</text>
</comment>
<proteinExistence type="predicted"/>
<evidence type="ECO:0000313" key="4">
    <source>
        <dbReference type="Proteomes" id="UP001169760"/>
    </source>
</evidence>
<dbReference type="PANTHER" id="PTHR34219">
    <property type="entry name" value="IRON-REGULATED INNER MEMBRANE PROTEIN-RELATED"/>
    <property type="match status" value="1"/>
</dbReference>
<feature type="transmembrane region" description="Helical" evidence="2">
    <location>
        <begin position="181"/>
        <end position="201"/>
    </location>
</feature>
<feature type="compositionally biased region" description="Basic and acidic residues" evidence="1">
    <location>
        <begin position="296"/>
        <end position="305"/>
    </location>
</feature>
<feature type="transmembrane region" description="Helical" evidence="2">
    <location>
        <begin position="12"/>
        <end position="32"/>
    </location>
</feature>
<gene>
    <name evidence="3" type="ORF">Q4521_08070</name>
</gene>
<evidence type="ECO:0000313" key="3">
    <source>
        <dbReference type="EMBL" id="MDO6422427.1"/>
    </source>
</evidence>
<sequence>MKKFLITLHRWLGVPLGLLFIVTFGTGCLTAVDELLHRVDLQQLSANYEYAPTTIEQNAAAIEKITADKPGIRAVTLPTPSKPYYQVVARGETWTYAIHDLDNAAHYQEGNDGFFHTVLDLHRHFLLGKEGLFGVQGKEYAAWVGLLALLLSLLGLWLWWPSKKTFKVKDMLPRGKKRKHFYYSHMTSGVVVLAVIVLLGLTGASITYRSITQQLFGVERDKASTMAPIVVAPTWQAWLTAAQAAMPEGAQLDSVRFPRQPRNSGAEQRNTSKPANSENTTPNNKMGNRANSAANEARKNTKGEAEQSAEKIFEFKFNAAGNWFGIASSSVKIDKTTSTLKDVNLFSQQTFGEKFYSILVPLHTGRQLPAAYAFVLLVFSFFGTVMVLSGLVSFAIKKRKWKKAKRANTLETELSPS</sequence>
<organism evidence="3 4">
    <name type="scientific">Saccharophagus degradans</name>
    <dbReference type="NCBI Taxonomy" id="86304"/>
    <lineage>
        <taxon>Bacteria</taxon>
        <taxon>Pseudomonadati</taxon>
        <taxon>Pseudomonadota</taxon>
        <taxon>Gammaproteobacteria</taxon>
        <taxon>Cellvibrionales</taxon>
        <taxon>Cellvibrionaceae</taxon>
        <taxon>Saccharophagus</taxon>
    </lineage>
</organism>
<feature type="compositionally biased region" description="Polar residues" evidence="1">
    <location>
        <begin position="261"/>
        <end position="294"/>
    </location>
</feature>
<dbReference type="Pfam" id="PF03929">
    <property type="entry name" value="PepSY_TM"/>
    <property type="match status" value="1"/>
</dbReference>
<keyword evidence="2" id="KW-0472">Membrane</keyword>
<protein>
    <submittedName>
        <fullName evidence="3">PepSY-associated TM helix domain-containing protein</fullName>
    </submittedName>
</protein>
<evidence type="ECO:0000256" key="1">
    <source>
        <dbReference type="SAM" id="MobiDB-lite"/>
    </source>
</evidence>
<keyword evidence="2" id="KW-0812">Transmembrane</keyword>
<feature type="region of interest" description="Disordered" evidence="1">
    <location>
        <begin position="256"/>
        <end position="305"/>
    </location>
</feature>
<accession>A0AAW7X7H7</accession>
<dbReference type="PROSITE" id="PS51257">
    <property type="entry name" value="PROKAR_LIPOPROTEIN"/>
    <property type="match status" value="1"/>
</dbReference>
<dbReference type="AlphaFoldDB" id="A0AAW7X7H7"/>
<dbReference type="EMBL" id="JAUOPB010000005">
    <property type="protein sequence ID" value="MDO6422427.1"/>
    <property type="molecule type" value="Genomic_DNA"/>
</dbReference>
<dbReference type="Proteomes" id="UP001169760">
    <property type="component" value="Unassembled WGS sequence"/>
</dbReference>